<keyword evidence="2" id="KW-1185">Reference proteome</keyword>
<accession>A0A660E4H4</accession>
<protein>
    <submittedName>
        <fullName evidence="1">Uncharacterized protein</fullName>
    </submittedName>
</protein>
<proteinExistence type="predicted"/>
<evidence type="ECO:0000313" key="1">
    <source>
        <dbReference type="EMBL" id="VDG27843.1"/>
    </source>
</evidence>
<dbReference type="AlphaFoldDB" id="A0A660E4H4"/>
<dbReference type="EMBL" id="UYIG01000057">
    <property type="protein sequence ID" value="VDG27843.1"/>
    <property type="molecule type" value="Genomic_DNA"/>
</dbReference>
<organism evidence="1 2">
    <name type="scientific">Lactiplantibacillus mudanjiangensis</name>
    <dbReference type="NCBI Taxonomy" id="1296538"/>
    <lineage>
        <taxon>Bacteria</taxon>
        <taxon>Bacillati</taxon>
        <taxon>Bacillota</taxon>
        <taxon>Bacilli</taxon>
        <taxon>Lactobacillales</taxon>
        <taxon>Lactobacillaceae</taxon>
        <taxon>Lactiplantibacillus</taxon>
    </lineage>
</organism>
<gene>
    <name evidence="1" type="ORF">MUDAN_MDHGFNIF_02666</name>
</gene>
<dbReference type="Proteomes" id="UP000289996">
    <property type="component" value="Unassembled WGS sequence"/>
</dbReference>
<sequence length="36" mass="4265">MFSFRLGNVLYLNVTLNEMHKLFEKETEKQYAGANK</sequence>
<reference evidence="1 2" key="1">
    <citation type="submission" date="2018-11" db="EMBL/GenBank/DDBJ databases">
        <authorList>
            <person name="Wuyts S."/>
        </authorList>
    </citation>
    <scope>NUCLEOTIDE SEQUENCE [LARGE SCALE GENOMIC DNA]</scope>
    <source>
        <strain evidence="1">Lactobacillus mudanjiangensis AMBF249</strain>
    </source>
</reference>
<evidence type="ECO:0000313" key="2">
    <source>
        <dbReference type="Proteomes" id="UP000289996"/>
    </source>
</evidence>
<name>A0A660E4H4_9LACO</name>